<keyword evidence="3" id="KW-1185">Reference proteome</keyword>
<dbReference type="Proteomes" id="UP001177670">
    <property type="component" value="Unassembled WGS sequence"/>
</dbReference>
<proteinExistence type="predicted"/>
<feature type="region of interest" description="Disordered" evidence="1">
    <location>
        <begin position="63"/>
        <end position="92"/>
    </location>
</feature>
<evidence type="ECO:0000256" key="1">
    <source>
        <dbReference type="SAM" id="MobiDB-lite"/>
    </source>
</evidence>
<accession>A0AA40GES3</accession>
<evidence type="ECO:0000313" key="2">
    <source>
        <dbReference type="EMBL" id="KAK1136395.1"/>
    </source>
</evidence>
<comment type="caution">
    <text evidence="2">The sequence shown here is derived from an EMBL/GenBank/DDBJ whole genome shotgun (WGS) entry which is preliminary data.</text>
</comment>
<sequence>MLPLNCQNNAGNVIGSSVSNGESIQSLQSIDSNGTNLAMSPLSTMSMSPIAVNPCSPMGMSPMAPRHPRYATPVVPSSVHTTHPHSGGLSPMNDVKALCYGRGVCETGK</sequence>
<organism evidence="2 3">
    <name type="scientific">Melipona bicolor</name>
    <dbReference type="NCBI Taxonomy" id="60889"/>
    <lineage>
        <taxon>Eukaryota</taxon>
        <taxon>Metazoa</taxon>
        <taxon>Ecdysozoa</taxon>
        <taxon>Arthropoda</taxon>
        <taxon>Hexapoda</taxon>
        <taxon>Insecta</taxon>
        <taxon>Pterygota</taxon>
        <taxon>Neoptera</taxon>
        <taxon>Endopterygota</taxon>
        <taxon>Hymenoptera</taxon>
        <taxon>Apocrita</taxon>
        <taxon>Aculeata</taxon>
        <taxon>Apoidea</taxon>
        <taxon>Anthophila</taxon>
        <taxon>Apidae</taxon>
        <taxon>Melipona</taxon>
    </lineage>
</organism>
<dbReference type="AlphaFoldDB" id="A0AA40GES3"/>
<name>A0AA40GES3_9HYME</name>
<evidence type="ECO:0000313" key="3">
    <source>
        <dbReference type="Proteomes" id="UP001177670"/>
    </source>
</evidence>
<reference evidence="2" key="1">
    <citation type="submission" date="2021-10" db="EMBL/GenBank/DDBJ databases">
        <title>Melipona bicolor Genome sequencing and assembly.</title>
        <authorList>
            <person name="Araujo N.S."/>
            <person name="Arias M.C."/>
        </authorList>
    </citation>
    <scope>NUCLEOTIDE SEQUENCE</scope>
    <source>
        <strain evidence="2">USP_2M_L1-L4_2017</strain>
        <tissue evidence="2">Whole body</tissue>
    </source>
</reference>
<dbReference type="EMBL" id="JAHYIQ010000001">
    <property type="protein sequence ID" value="KAK1136395.1"/>
    <property type="molecule type" value="Genomic_DNA"/>
</dbReference>
<protein>
    <submittedName>
        <fullName evidence="2">Uncharacterized protein</fullName>
    </submittedName>
</protein>
<gene>
    <name evidence="2" type="ORF">K0M31_000953</name>
</gene>